<keyword evidence="6" id="KW-1185">Reference proteome</keyword>
<dbReference type="STRING" id="1121881.SAMN02745225_00455"/>
<dbReference type="NCBIfam" id="TIGR03181">
    <property type="entry name" value="PDH_E1_alph_x"/>
    <property type="match status" value="1"/>
</dbReference>
<organism evidence="5 6">
    <name type="scientific">Ferrithrix thermotolerans DSM 19514</name>
    <dbReference type="NCBI Taxonomy" id="1121881"/>
    <lineage>
        <taxon>Bacteria</taxon>
        <taxon>Bacillati</taxon>
        <taxon>Actinomycetota</taxon>
        <taxon>Acidimicrobiia</taxon>
        <taxon>Acidimicrobiales</taxon>
        <taxon>Acidimicrobiaceae</taxon>
        <taxon>Ferrithrix</taxon>
    </lineage>
</organism>
<dbReference type="SUPFAM" id="SSF52518">
    <property type="entry name" value="Thiamin diphosphate-binding fold (THDP-binding)"/>
    <property type="match status" value="1"/>
</dbReference>
<dbReference type="InterPro" id="IPR001017">
    <property type="entry name" value="DH_E1"/>
</dbReference>
<keyword evidence="2" id="KW-0560">Oxidoreductase</keyword>
<dbReference type="Proteomes" id="UP000184295">
    <property type="component" value="Unassembled WGS sequence"/>
</dbReference>
<dbReference type="PANTHER" id="PTHR43380">
    <property type="entry name" value="2-OXOISOVALERATE DEHYDROGENASE SUBUNIT ALPHA, MITOCHONDRIAL"/>
    <property type="match status" value="1"/>
</dbReference>
<dbReference type="GO" id="GO:0000287">
    <property type="term" value="F:magnesium ion binding"/>
    <property type="evidence" value="ECO:0007669"/>
    <property type="project" value="UniProtKB-ARBA"/>
</dbReference>
<dbReference type="PANTHER" id="PTHR43380:SF1">
    <property type="entry name" value="2-OXOISOVALERATE DEHYDROGENASE SUBUNIT ALPHA, MITOCHONDRIAL"/>
    <property type="match status" value="1"/>
</dbReference>
<evidence type="ECO:0000313" key="5">
    <source>
        <dbReference type="EMBL" id="SHE38416.1"/>
    </source>
</evidence>
<keyword evidence="5" id="KW-0670">Pyruvate</keyword>
<protein>
    <submittedName>
        <fullName evidence="5">Pyruvate dehydrogenase E1 component alpha subunit</fullName>
    </submittedName>
</protein>
<dbReference type="GO" id="GO:0016624">
    <property type="term" value="F:oxidoreductase activity, acting on the aldehyde or oxo group of donors, disulfide as acceptor"/>
    <property type="evidence" value="ECO:0007669"/>
    <property type="project" value="InterPro"/>
</dbReference>
<dbReference type="InterPro" id="IPR050771">
    <property type="entry name" value="Alpha-ketoacid_DH_E1_comp"/>
</dbReference>
<dbReference type="OrthoDB" id="9766715at2"/>
<dbReference type="CDD" id="cd02000">
    <property type="entry name" value="TPP_E1_PDC_ADC_BCADC"/>
    <property type="match status" value="1"/>
</dbReference>
<comment type="cofactor">
    <cofactor evidence="1">
        <name>thiamine diphosphate</name>
        <dbReference type="ChEBI" id="CHEBI:58937"/>
    </cofactor>
</comment>
<dbReference type="EMBL" id="FQUL01000004">
    <property type="protein sequence ID" value="SHE38416.1"/>
    <property type="molecule type" value="Genomic_DNA"/>
</dbReference>
<dbReference type="InterPro" id="IPR029061">
    <property type="entry name" value="THDP-binding"/>
</dbReference>
<evidence type="ECO:0000259" key="4">
    <source>
        <dbReference type="Pfam" id="PF00676"/>
    </source>
</evidence>
<dbReference type="InterPro" id="IPR017596">
    <property type="entry name" value="PdhA/BkdA"/>
</dbReference>
<dbReference type="Gene3D" id="3.40.50.970">
    <property type="match status" value="1"/>
</dbReference>
<evidence type="ECO:0000256" key="2">
    <source>
        <dbReference type="ARBA" id="ARBA00023002"/>
    </source>
</evidence>
<proteinExistence type="predicted"/>
<sequence length="361" mass="40168">MVAKTKSNAKGVIPRYSPIQILNSEGELTGPSPEIKDELLLEIYKYMILGRTFDQRALSLQRQGRIGTYAPISGQEAVQVVSAMCLKEDDWMFPTYRDYAAMYVHGMPMRDLFLFPMGHPQGGRAPQNVNIYAISISIATHLPHAVGAAWASKIKGESKAFITYHGDGATSEGDFHEAMNFAGVFQVPLVTICENNGWAISLPRDHQTHSETIAQKGEAYGIPSFMVDGNDPLAVYKVVTEGLERARAGEGPTFIEAVTYRLGPHTTADDPGRYRSQEELDQMKQKDPLVRTSLYLRKLNLLSEAEEAAMWEEAKTVVGEALKAAESIAPPEPDFFFHHVYEEPTPNILKQMREFVAEEAE</sequence>
<name>A0A1M4T1Q2_9ACTN</name>
<accession>A0A1M4T1Q2</accession>
<keyword evidence="3" id="KW-0786">Thiamine pyrophosphate</keyword>
<dbReference type="Pfam" id="PF00676">
    <property type="entry name" value="E1_dh"/>
    <property type="match status" value="1"/>
</dbReference>
<dbReference type="GO" id="GO:0009083">
    <property type="term" value="P:branched-chain amino acid catabolic process"/>
    <property type="evidence" value="ECO:0007669"/>
    <property type="project" value="TreeGrafter"/>
</dbReference>
<dbReference type="RefSeq" id="WP_072788338.1">
    <property type="nucleotide sequence ID" value="NZ_FQUL01000004.1"/>
</dbReference>
<dbReference type="AlphaFoldDB" id="A0A1M4T1Q2"/>
<gene>
    <name evidence="5" type="ORF">SAMN02745225_00455</name>
</gene>
<evidence type="ECO:0000313" key="6">
    <source>
        <dbReference type="Proteomes" id="UP000184295"/>
    </source>
</evidence>
<evidence type="ECO:0000256" key="1">
    <source>
        <dbReference type="ARBA" id="ARBA00001964"/>
    </source>
</evidence>
<feature type="domain" description="Dehydrogenase E1 component" evidence="4">
    <location>
        <begin position="44"/>
        <end position="333"/>
    </location>
</feature>
<evidence type="ECO:0000256" key="3">
    <source>
        <dbReference type="ARBA" id="ARBA00023052"/>
    </source>
</evidence>
<reference evidence="6" key="1">
    <citation type="submission" date="2016-11" db="EMBL/GenBank/DDBJ databases">
        <authorList>
            <person name="Varghese N."/>
            <person name="Submissions S."/>
        </authorList>
    </citation>
    <scope>NUCLEOTIDE SEQUENCE [LARGE SCALE GENOMIC DNA]</scope>
    <source>
        <strain evidence="6">DSM 19514</strain>
    </source>
</reference>